<protein>
    <recommendedName>
        <fullName evidence="4 8">L-2,4-diaminobutyric acid acetyltransferase</fullName>
        <shortName evidence="8">DABA acetyltransferase</shortName>
        <ecNumber evidence="3 8">2.3.1.178</ecNumber>
    </recommendedName>
</protein>
<feature type="domain" description="N-acetyltransferase" evidence="9">
    <location>
        <begin position="26"/>
        <end position="198"/>
    </location>
</feature>
<dbReference type="UniPathway" id="UPA00067">
    <property type="reaction ID" value="UER00122"/>
</dbReference>
<dbReference type="EMBL" id="QFPJ01000034">
    <property type="protein sequence ID" value="PZQ21217.1"/>
    <property type="molecule type" value="Genomic_DNA"/>
</dbReference>
<evidence type="ECO:0000259" key="9">
    <source>
        <dbReference type="PROSITE" id="PS51186"/>
    </source>
</evidence>
<evidence type="ECO:0000256" key="7">
    <source>
        <dbReference type="ARBA" id="ARBA00048924"/>
    </source>
</evidence>
<evidence type="ECO:0000256" key="3">
    <source>
        <dbReference type="ARBA" id="ARBA00012355"/>
    </source>
</evidence>
<proteinExistence type="inferred from homology"/>
<dbReference type="SUPFAM" id="SSF55729">
    <property type="entry name" value="Acyl-CoA N-acyltransferases (Nat)"/>
    <property type="match status" value="1"/>
</dbReference>
<comment type="similarity">
    <text evidence="2 8">Belongs to the acetyltransferase family. EctA subfamily.</text>
</comment>
<keyword evidence="6 8" id="KW-0012">Acyltransferase</keyword>
<gene>
    <name evidence="8 10" type="primary">ectA</name>
    <name evidence="10" type="ORF">DI569_12795</name>
</gene>
<comment type="caution">
    <text evidence="10">The sequence shown here is derived from an EMBL/GenBank/DDBJ whole genome shotgun (WGS) entry which is preliminary data.</text>
</comment>
<reference evidence="10 11" key="1">
    <citation type="submission" date="2017-08" db="EMBL/GenBank/DDBJ databases">
        <title>Infants hospitalized years apart are colonized by the same room-sourced microbial strains.</title>
        <authorList>
            <person name="Brooks B."/>
            <person name="Olm M.R."/>
            <person name="Firek B.A."/>
            <person name="Baker R."/>
            <person name="Thomas B.C."/>
            <person name="Morowitz M.J."/>
            <person name="Banfield J.F."/>
        </authorList>
    </citation>
    <scope>NUCLEOTIDE SEQUENCE [LARGE SCALE GENOMIC DNA]</scope>
    <source>
        <strain evidence="10">S2_005_003_R2_47</strain>
    </source>
</reference>
<comment type="function">
    <text evidence="8">Catalyzes the acetylation of L-2,4-diaminobutyrate (DABA) to gamma-N-acetyl-alpha,gamma-diaminobutyric acid (ADABA) with acetyl coenzyme A.</text>
</comment>
<dbReference type="InterPro" id="IPR012772">
    <property type="entry name" value="Ectoine_EctA"/>
</dbReference>
<dbReference type="CDD" id="cd04301">
    <property type="entry name" value="NAT_SF"/>
    <property type="match status" value="1"/>
</dbReference>
<comment type="pathway">
    <text evidence="1 8">Amine and polyamine biosynthesis; ectoine biosynthesis; L-ectoine from L-aspartate 4-semialdehyde: step 2/3.</text>
</comment>
<evidence type="ECO:0000256" key="5">
    <source>
        <dbReference type="ARBA" id="ARBA00022679"/>
    </source>
</evidence>
<name>A0A2W5MMS7_SPHMC</name>
<evidence type="ECO:0000313" key="11">
    <source>
        <dbReference type="Proteomes" id="UP000248597"/>
    </source>
</evidence>
<dbReference type="AlphaFoldDB" id="A0A2W5MMS7"/>
<evidence type="ECO:0000313" key="10">
    <source>
        <dbReference type="EMBL" id="PZQ21217.1"/>
    </source>
</evidence>
<dbReference type="EC" id="2.3.1.178" evidence="3 8"/>
<evidence type="ECO:0000256" key="4">
    <source>
        <dbReference type="ARBA" id="ARBA00017935"/>
    </source>
</evidence>
<organism evidence="10 11">
    <name type="scientific">Sphingopyxis macrogoltabida</name>
    <name type="common">Sphingomonas macrogoltabidus</name>
    <dbReference type="NCBI Taxonomy" id="33050"/>
    <lineage>
        <taxon>Bacteria</taxon>
        <taxon>Pseudomonadati</taxon>
        <taxon>Pseudomonadota</taxon>
        <taxon>Alphaproteobacteria</taxon>
        <taxon>Sphingomonadales</taxon>
        <taxon>Sphingomonadaceae</taxon>
        <taxon>Sphingopyxis</taxon>
    </lineage>
</organism>
<sequence length="198" mass="21678">MDRQKDEKSLPTGDNSDSFYAATSDVAFRTPIAADGPAITALIAACPPLDRNSRYCNLLQCDHFADHCIIAEKQDGTTKSGRIIGWVSGYRPPSDPDAFFVWQVAVAAEGRGQGLAGRMITDLLARPAQRGVTHLITTVTGDNDASWALFRGLARDWNAEFDRTAHFDRQTHFAGVHATEYLARIGPINHDTIHAKRG</sequence>
<dbReference type="GO" id="GO:0033816">
    <property type="term" value="F:diaminobutyrate acetyltransferase activity"/>
    <property type="evidence" value="ECO:0007669"/>
    <property type="project" value="UniProtKB-EC"/>
</dbReference>
<evidence type="ECO:0000256" key="2">
    <source>
        <dbReference type="ARBA" id="ARBA00010712"/>
    </source>
</evidence>
<dbReference type="InterPro" id="IPR000182">
    <property type="entry name" value="GNAT_dom"/>
</dbReference>
<dbReference type="Proteomes" id="UP000248597">
    <property type="component" value="Unassembled WGS sequence"/>
</dbReference>
<dbReference type="NCBIfam" id="TIGR02406">
    <property type="entry name" value="ectoine_EctA"/>
    <property type="match status" value="1"/>
</dbReference>
<dbReference type="Pfam" id="PF00583">
    <property type="entry name" value="Acetyltransf_1"/>
    <property type="match status" value="1"/>
</dbReference>
<evidence type="ECO:0000256" key="8">
    <source>
        <dbReference type="RuleBase" id="RU365045"/>
    </source>
</evidence>
<dbReference type="Gene3D" id="3.40.630.30">
    <property type="match status" value="1"/>
</dbReference>
<dbReference type="PROSITE" id="PS51186">
    <property type="entry name" value="GNAT"/>
    <property type="match status" value="1"/>
</dbReference>
<comment type="catalytic activity">
    <reaction evidence="7 8">
        <text>L-2,4-diaminobutanoate + acetyl-CoA = (2S)-4-acetamido-2-aminobutanoate + CoA + H(+)</text>
        <dbReference type="Rhea" id="RHEA:16901"/>
        <dbReference type="ChEBI" id="CHEBI:15378"/>
        <dbReference type="ChEBI" id="CHEBI:57287"/>
        <dbReference type="ChEBI" id="CHEBI:57288"/>
        <dbReference type="ChEBI" id="CHEBI:58761"/>
        <dbReference type="ChEBI" id="CHEBI:58929"/>
        <dbReference type="EC" id="2.3.1.178"/>
    </reaction>
</comment>
<dbReference type="InterPro" id="IPR016181">
    <property type="entry name" value="Acyl_CoA_acyltransferase"/>
</dbReference>
<keyword evidence="5 8" id="KW-0808">Transferase</keyword>
<evidence type="ECO:0000256" key="1">
    <source>
        <dbReference type="ARBA" id="ARBA00004978"/>
    </source>
</evidence>
<evidence type="ECO:0000256" key="6">
    <source>
        <dbReference type="ARBA" id="ARBA00023315"/>
    </source>
</evidence>
<dbReference type="GO" id="GO:0019491">
    <property type="term" value="P:ectoine biosynthetic process"/>
    <property type="evidence" value="ECO:0007669"/>
    <property type="project" value="UniProtKB-UniPathway"/>
</dbReference>
<accession>A0A2W5MMS7</accession>